<evidence type="ECO:0000256" key="1">
    <source>
        <dbReference type="ARBA" id="ARBA00001936"/>
    </source>
</evidence>
<evidence type="ECO:0000256" key="2">
    <source>
        <dbReference type="ARBA" id="ARBA00008766"/>
    </source>
</evidence>
<feature type="domain" description="Peptidase M24 C-terminal" evidence="8">
    <location>
        <begin position="545"/>
        <end position="606"/>
    </location>
</feature>
<dbReference type="InterPro" id="IPR000587">
    <property type="entry name" value="Creatinase_N"/>
</dbReference>
<comment type="caution">
    <text evidence="9">The sequence shown here is derived from an EMBL/GenBank/DDBJ whole genome shotgun (WGS) entry which is preliminary data.</text>
</comment>
<name>A0A2T9YWP1_9FUNG</name>
<dbReference type="GO" id="GO:0005737">
    <property type="term" value="C:cytoplasm"/>
    <property type="evidence" value="ECO:0007669"/>
    <property type="project" value="UniProtKB-ARBA"/>
</dbReference>
<keyword evidence="5" id="KW-0464">Manganese</keyword>
<dbReference type="AlphaFoldDB" id="A0A2T9YWP1"/>
<protein>
    <recommendedName>
        <fullName evidence="11">Xaa-Pro aminopeptidase P</fullName>
    </recommendedName>
</protein>
<organism evidence="9 10">
    <name type="scientific">Smittium simulii</name>
    <dbReference type="NCBI Taxonomy" id="133385"/>
    <lineage>
        <taxon>Eukaryota</taxon>
        <taxon>Fungi</taxon>
        <taxon>Fungi incertae sedis</taxon>
        <taxon>Zoopagomycota</taxon>
        <taxon>Kickxellomycotina</taxon>
        <taxon>Harpellomycetes</taxon>
        <taxon>Harpellales</taxon>
        <taxon>Legeriomycetaceae</taxon>
        <taxon>Smittium</taxon>
    </lineage>
</organism>
<dbReference type="GO" id="GO:0070006">
    <property type="term" value="F:metalloaminopeptidase activity"/>
    <property type="evidence" value="ECO:0007669"/>
    <property type="project" value="InterPro"/>
</dbReference>
<dbReference type="CDD" id="cd01085">
    <property type="entry name" value="APP"/>
    <property type="match status" value="1"/>
</dbReference>
<feature type="domain" description="Creatinase N-terminal" evidence="7">
    <location>
        <begin position="9"/>
        <end position="147"/>
    </location>
</feature>
<dbReference type="STRING" id="133385.A0A2T9YWP1"/>
<proteinExistence type="inferred from homology"/>
<dbReference type="InterPro" id="IPR050422">
    <property type="entry name" value="X-Pro_aminopeptidase_P"/>
</dbReference>
<keyword evidence="3" id="KW-0479">Metal-binding</keyword>
<dbReference type="FunFam" id="3.90.230.10:FF:000007">
    <property type="entry name" value="Xaa-Pro aminopeptidase P"/>
    <property type="match status" value="1"/>
</dbReference>
<evidence type="ECO:0008006" key="11">
    <source>
        <dbReference type="Google" id="ProtNLM"/>
    </source>
</evidence>
<evidence type="ECO:0000259" key="7">
    <source>
        <dbReference type="Pfam" id="PF01321"/>
    </source>
</evidence>
<reference evidence="9 10" key="1">
    <citation type="journal article" date="2018" name="MBio">
        <title>Comparative Genomics Reveals the Core Gene Toolbox for the Fungus-Insect Symbiosis.</title>
        <authorList>
            <person name="Wang Y."/>
            <person name="Stata M."/>
            <person name="Wang W."/>
            <person name="Stajich J.E."/>
            <person name="White M.M."/>
            <person name="Moncalvo J.M."/>
        </authorList>
    </citation>
    <scope>NUCLEOTIDE SEQUENCE [LARGE SCALE GENOMIC DNA]</scope>
    <source>
        <strain evidence="9 10">SWE-8-4</strain>
    </source>
</reference>
<keyword evidence="10" id="KW-1185">Reference proteome</keyword>
<dbReference type="Pfam" id="PF01321">
    <property type="entry name" value="Creatinase_N"/>
    <property type="match status" value="1"/>
</dbReference>
<dbReference type="GO" id="GO:0046872">
    <property type="term" value="F:metal ion binding"/>
    <property type="evidence" value="ECO:0007669"/>
    <property type="project" value="UniProtKB-KW"/>
</dbReference>
<dbReference type="Gene3D" id="3.40.350.10">
    <property type="entry name" value="Creatinase/prolidase N-terminal domain"/>
    <property type="match status" value="2"/>
</dbReference>
<dbReference type="OrthoDB" id="9995434at2759"/>
<dbReference type="SUPFAM" id="SSF55920">
    <property type="entry name" value="Creatinase/aminopeptidase"/>
    <property type="match status" value="1"/>
</dbReference>
<dbReference type="PANTHER" id="PTHR43763:SF6">
    <property type="entry name" value="XAA-PRO AMINOPEPTIDASE 1"/>
    <property type="match status" value="1"/>
</dbReference>
<evidence type="ECO:0000256" key="3">
    <source>
        <dbReference type="ARBA" id="ARBA00022723"/>
    </source>
</evidence>
<evidence type="ECO:0000256" key="5">
    <source>
        <dbReference type="ARBA" id="ARBA00023211"/>
    </source>
</evidence>
<dbReference type="InterPro" id="IPR032416">
    <property type="entry name" value="Peptidase_M24_C"/>
</dbReference>
<evidence type="ECO:0000259" key="8">
    <source>
        <dbReference type="Pfam" id="PF16188"/>
    </source>
</evidence>
<evidence type="ECO:0000313" key="10">
    <source>
        <dbReference type="Proteomes" id="UP000245383"/>
    </source>
</evidence>
<feature type="domain" description="Peptidase M24" evidence="6">
    <location>
        <begin position="314"/>
        <end position="534"/>
    </location>
</feature>
<dbReference type="PANTHER" id="PTHR43763">
    <property type="entry name" value="XAA-PRO AMINOPEPTIDASE 1"/>
    <property type="match status" value="1"/>
</dbReference>
<keyword evidence="4" id="KW-0378">Hydrolase</keyword>
<dbReference type="Pfam" id="PF16189">
    <property type="entry name" value="Creatinase_N_2"/>
    <property type="match status" value="1"/>
</dbReference>
<dbReference type="InterPro" id="IPR000994">
    <property type="entry name" value="Pept_M24"/>
</dbReference>
<dbReference type="InterPro" id="IPR036005">
    <property type="entry name" value="Creatinase/aminopeptidase-like"/>
</dbReference>
<sequence>MPYNSTEHLTKLRALMHDPQLKLDAYVVPSEDAHQSEYVHSSDKRRAFISGFTGSSGSAVITHSSANIFTDGRYFLQASKEIDENWTLMKVGLPGVPTVASFLSELPSGNRIGIDPTLISASEAERIKQLLIKNGSELVPVSENLIDKIWQDKPVLPTNPVVEHQAEFSGVSWQLKVQQIREELKKQSTTSLVIAALDQIAWLFNLRGSDIEFNPVFFSYALLTMEKTYLFIEKSKLTPNALKSICGVEILPYNEIFSVVKTLSASLAESNTKILADSTVSWALVDSLGEKNVITKVSPITMLKAVKNDVELNGMRQSHIRDGVAMAKFYAWLEHELIINGGHLKISECDAADKMREYREEQQHYRGLSFETISSAGPNSAVIHYGPVRGTDLKLDINQLYLNDSGGHYNDGSTDVTRTWHFGTPTDWEKECYTRVLQGHIAVDSVVFPEGTTGYSLDILARKALWQAGLDFRHGTGHGVGSVLNIHEGPFGISSRPASAEYGLYEGYVVTNEPGYYEDGNFGIRIENTCIITAVKTPNNFGGVKFLKLDPVTLCPIQSKLISSSLLNRDEINWINEYHKRVWDTLSPLLKDDTLAYNWLQRNTSRL</sequence>
<dbReference type="InterPro" id="IPR029149">
    <property type="entry name" value="Creatin/AminoP/Spt16_N"/>
</dbReference>
<evidence type="ECO:0000313" key="9">
    <source>
        <dbReference type="EMBL" id="PVU96738.1"/>
    </source>
</evidence>
<evidence type="ECO:0000259" key="6">
    <source>
        <dbReference type="Pfam" id="PF00557"/>
    </source>
</evidence>
<dbReference type="EMBL" id="MBFR01000025">
    <property type="protein sequence ID" value="PVU96738.1"/>
    <property type="molecule type" value="Genomic_DNA"/>
</dbReference>
<comment type="similarity">
    <text evidence="2">Belongs to the peptidase M24B family.</text>
</comment>
<accession>A0A2T9YWP1</accession>
<comment type="cofactor">
    <cofactor evidence="1">
        <name>Mn(2+)</name>
        <dbReference type="ChEBI" id="CHEBI:29035"/>
    </cofactor>
</comment>
<dbReference type="InterPro" id="IPR033740">
    <property type="entry name" value="Pept_M24B"/>
</dbReference>
<dbReference type="Proteomes" id="UP000245383">
    <property type="component" value="Unassembled WGS sequence"/>
</dbReference>
<dbReference type="Pfam" id="PF00557">
    <property type="entry name" value="Peptidase_M24"/>
    <property type="match status" value="1"/>
</dbReference>
<dbReference type="SUPFAM" id="SSF53092">
    <property type="entry name" value="Creatinase/prolidase N-terminal domain"/>
    <property type="match status" value="1"/>
</dbReference>
<dbReference type="Gene3D" id="3.90.230.10">
    <property type="entry name" value="Creatinase/methionine aminopeptidase superfamily"/>
    <property type="match status" value="1"/>
</dbReference>
<evidence type="ECO:0000256" key="4">
    <source>
        <dbReference type="ARBA" id="ARBA00022801"/>
    </source>
</evidence>
<dbReference type="Pfam" id="PF16188">
    <property type="entry name" value="Peptidase_M24_C"/>
    <property type="match status" value="1"/>
</dbReference>
<dbReference type="FunFam" id="3.40.350.10:FF:000003">
    <property type="entry name" value="Xaa-pro aminopeptidase P"/>
    <property type="match status" value="1"/>
</dbReference>
<gene>
    <name evidence="9" type="ORF">BB561_001004</name>
</gene>